<dbReference type="Gene3D" id="3.40.50.300">
    <property type="entry name" value="P-loop containing nucleotide triphosphate hydrolases"/>
    <property type="match status" value="1"/>
</dbReference>
<gene>
    <name evidence="1" type="ORF">IB75_07955</name>
</gene>
<evidence type="ECO:0008006" key="3">
    <source>
        <dbReference type="Google" id="ProtNLM"/>
    </source>
</evidence>
<dbReference type="Pfam" id="PF13469">
    <property type="entry name" value="Sulfotransfer_3"/>
    <property type="match status" value="1"/>
</dbReference>
<dbReference type="InterPro" id="IPR027417">
    <property type="entry name" value="P-loop_NTPase"/>
</dbReference>
<dbReference type="EMBL" id="JPGN01000048">
    <property type="protein sequence ID" value="KFI19566.1"/>
    <property type="molecule type" value="Genomic_DNA"/>
</dbReference>
<dbReference type="OrthoDB" id="1441538at2"/>
<comment type="caution">
    <text evidence="1">The sequence shown here is derived from an EMBL/GenBank/DDBJ whole genome shotgun (WGS) entry which is preliminary data.</text>
</comment>
<dbReference type="SUPFAM" id="SSF52540">
    <property type="entry name" value="P-loop containing nucleoside triphosphate hydrolases"/>
    <property type="match status" value="1"/>
</dbReference>
<reference evidence="1 2" key="1">
    <citation type="submission" date="2014-07" db="EMBL/GenBank/DDBJ databases">
        <title>Comparative analysis of Nitrosococcus oceani genome inventories of strains from Pacific and Atlantic gyres.</title>
        <authorList>
            <person name="Lim C.K."/>
            <person name="Wang L."/>
            <person name="Sayavedra-Soto L.A."/>
            <person name="Klotz M.G."/>
        </authorList>
    </citation>
    <scope>NUCLEOTIDE SEQUENCE [LARGE SCALE GENOMIC DNA]</scope>
    <source>
        <strain evidence="1 2">C-27</strain>
    </source>
</reference>
<evidence type="ECO:0000313" key="1">
    <source>
        <dbReference type="EMBL" id="KFI19566.1"/>
    </source>
</evidence>
<accession>A0A0E2Z2X1</accession>
<organism evidence="1 2">
    <name type="scientific">Nitrosococcus oceani C-27</name>
    <dbReference type="NCBI Taxonomy" id="314279"/>
    <lineage>
        <taxon>Bacteria</taxon>
        <taxon>Pseudomonadati</taxon>
        <taxon>Pseudomonadota</taxon>
        <taxon>Gammaproteobacteria</taxon>
        <taxon>Chromatiales</taxon>
        <taxon>Chromatiaceae</taxon>
        <taxon>Nitrosococcus</taxon>
    </lineage>
</organism>
<protein>
    <recommendedName>
        <fullName evidence="3">Sulfotransferase</fullName>
    </recommendedName>
</protein>
<dbReference type="HOGENOM" id="CLU_857183_0_0_6"/>
<proteinExistence type="predicted"/>
<evidence type="ECO:0000313" key="2">
    <source>
        <dbReference type="Proteomes" id="UP000028839"/>
    </source>
</evidence>
<sequence>MRFAFLFYASRSGSTLLARLISEQITNIVVLPEFRAPEWLLSQGEAKLRRMSSAALFSLIKLDHQRANLGLADNDYLGICQDMAGANARVILEAISRAYLARRGQSSDPDAVLIKLGSLISLMPSIRKTFPSAIFIHIKRDPRGVVNSQIRSERPYFPGEKMGRGDAWFAAKSWHDYQQTVERYRSLGIPIHDVCYERLVMATDQELMTVVCSLGLSSLMKQPSNGIGLEVIGPESSIHELVQKPPVDRRVSAWREELPAINGCVIEYLTRRSLIQAGYELYFTPKLRSHQVIAALVVAYPIHVWKMQLYYLRRVLYYAWRWRRLLARIQLMVRRLVERAETVR</sequence>
<name>A0A0E2Z2X1_9GAMM</name>
<dbReference type="AlphaFoldDB" id="A0A0E2Z2X1"/>
<dbReference type="Proteomes" id="UP000028839">
    <property type="component" value="Unassembled WGS sequence"/>
</dbReference>